<proteinExistence type="predicted"/>
<feature type="region of interest" description="Disordered" evidence="1">
    <location>
        <begin position="663"/>
        <end position="697"/>
    </location>
</feature>
<protein>
    <submittedName>
        <fullName evidence="2">Uncharacterized protein</fullName>
    </submittedName>
</protein>
<feature type="compositionally biased region" description="Low complexity" evidence="1">
    <location>
        <begin position="686"/>
        <end position="696"/>
    </location>
</feature>
<dbReference type="InterPro" id="IPR051251">
    <property type="entry name" value="STK_FNIP-Repeat"/>
</dbReference>
<keyword evidence="3" id="KW-1185">Reference proteome</keyword>
<reference evidence="2" key="1">
    <citation type="submission" date="2021-02" db="EMBL/GenBank/DDBJ databases">
        <title>First Annotated Genome of the Yellow-green Alga Tribonema minus.</title>
        <authorList>
            <person name="Mahan K.M."/>
        </authorList>
    </citation>
    <scope>NUCLEOTIDE SEQUENCE</scope>
    <source>
        <strain evidence="2">UTEX B ZZ1240</strain>
    </source>
</reference>
<evidence type="ECO:0000256" key="1">
    <source>
        <dbReference type="SAM" id="MobiDB-lite"/>
    </source>
</evidence>
<accession>A0A835YM81</accession>
<gene>
    <name evidence="2" type="ORF">JKP88DRAFT_249089</name>
</gene>
<evidence type="ECO:0000313" key="2">
    <source>
        <dbReference type="EMBL" id="KAG5177043.1"/>
    </source>
</evidence>
<dbReference type="InterPro" id="IPR032675">
    <property type="entry name" value="LRR_dom_sf"/>
</dbReference>
<dbReference type="EMBL" id="JAFCMP010000530">
    <property type="protein sequence ID" value="KAG5177043.1"/>
    <property type="molecule type" value="Genomic_DNA"/>
</dbReference>
<organism evidence="2 3">
    <name type="scientific">Tribonema minus</name>
    <dbReference type="NCBI Taxonomy" id="303371"/>
    <lineage>
        <taxon>Eukaryota</taxon>
        <taxon>Sar</taxon>
        <taxon>Stramenopiles</taxon>
        <taxon>Ochrophyta</taxon>
        <taxon>PX clade</taxon>
        <taxon>Xanthophyceae</taxon>
        <taxon>Tribonematales</taxon>
        <taxon>Tribonemataceae</taxon>
        <taxon>Tribonema</taxon>
    </lineage>
</organism>
<dbReference type="Gene3D" id="3.80.10.10">
    <property type="entry name" value="Ribonuclease Inhibitor"/>
    <property type="match status" value="1"/>
</dbReference>
<sequence length="711" mass="76391">MPDPNPFSPTGNSAVADHYARPNDFPFPSYQNQLIARVWGVVSARRLLPKAGWSLSRELAGICPPSRARLEAELAPAVVMRVLDLTGIVSLYLKGSFGFSLQQPLPLPPALCQLRLIRFQGRVGVVPAELQELDLFYSTAEDSCELLPEQEWLEAAADIIDAMPAGLHSLATDVPLDALPRLALPERLHALSVKPVPNMAAMWSWNMAARCRTLQSHFLPGSLHELIVSGLGIPPDLVLPEGLASLCIGDWRVDAVHGGYHSYDLDGSILIRLPPLPPSLQSLSITFADHALLWLDVTLGPLPAMLQRLSVQCRPVEVAVAGSVNLDSLPDALEELTCLGMQAQGAVALPPGLRALSLVDCMHALSYLPDGLMALNLNGYRHPLPHLPNALEELTLYKVCDADTAAAGIAAQPGCGGYSACTAPVPLLPASLRSLEAEDMAHPLPPLPCELRSLKLSRYKHQVPMLPEALGTLMLRHSAPLFAGAYAIVRLPDRLRVLDVDDSQHPLPADALPPHLQTLHLNKWRHPMPHLPEGLKKLCIEEATHPVTSLPAGLLSLTIQPGSGCIASSTLACALPQGLRVLEINERFIGADHSTYGAVAHWAQLWPRLRWRLPPLPPTLEALTLWINSQVDGEEAAEFAAADARVLQVAALPPKLRVLQLDGVSPPSQAEGAAAGRRQRGGGAAGEASRIAGAAEQLPISSDNWRKASVT</sequence>
<evidence type="ECO:0000313" key="3">
    <source>
        <dbReference type="Proteomes" id="UP000664859"/>
    </source>
</evidence>
<dbReference type="Proteomes" id="UP000664859">
    <property type="component" value="Unassembled WGS sequence"/>
</dbReference>
<dbReference type="PANTHER" id="PTHR32134:SF169">
    <property type="entry name" value="FNIP REPEAT-CONTAINING PROTEIN-RELATED"/>
    <property type="match status" value="1"/>
</dbReference>
<dbReference type="PANTHER" id="PTHR32134">
    <property type="entry name" value="FNIP REPEAT-CONTAINING PROTEIN"/>
    <property type="match status" value="1"/>
</dbReference>
<dbReference type="AlphaFoldDB" id="A0A835YM81"/>
<name>A0A835YM81_9STRA</name>
<comment type="caution">
    <text evidence="2">The sequence shown here is derived from an EMBL/GenBank/DDBJ whole genome shotgun (WGS) entry which is preliminary data.</text>
</comment>